<dbReference type="SUPFAM" id="SSF46785">
    <property type="entry name" value="Winged helix' DNA-binding domain"/>
    <property type="match status" value="1"/>
</dbReference>
<reference evidence="1" key="1">
    <citation type="submission" date="2019-03" db="EMBL/GenBank/DDBJ databases">
        <title>Single cell metagenomics reveals metabolic interactions within the superorganism composed of flagellate Streblomastix strix and complex community of Bacteroidetes bacteria on its surface.</title>
        <authorList>
            <person name="Treitli S.C."/>
            <person name="Kolisko M."/>
            <person name="Husnik F."/>
            <person name="Keeling P."/>
            <person name="Hampl V."/>
        </authorList>
    </citation>
    <scope>NUCLEOTIDE SEQUENCE</scope>
    <source>
        <strain evidence="1">STM</strain>
    </source>
</reference>
<name>A0A5J4RK63_9ZZZZ</name>
<comment type="caution">
    <text evidence="1">The sequence shown here is derived from an EMBL/GenBank/DDBJ whole genome shotgun (WGS) entry which is preliminary data.</text>
</comment>
<dbReference type="AlphaFoldDB" id="A0A5J4RK63"/>
<evidence type="ECO:0000313" key="1">
    <source>
        <dbReference type="EMBL" id="KAA6334287.1"/>
    </source>
</evidence>
<dbReference type="PANTHER" id="PTHR30432:SF1">
    <property type="entry name" value="DNA-BINDING TRANSCRIPTIONAL DUAL REGULATOR MODE"/>
    <property type="match status" value="1"/>
</dbReference>
<dbReference type="PANTHER" id="PTHR30432">
    <property type="entry name" value="TRANSCRIPTIONAL REGULATOR MODE"/>
    <property type="match status" value="1"/>
</dbReference>
<accession>A0A5J4RK63</accession>
<dbReference type="Gene3D" id="1.10.10.10">
    <property type="entry name" value="Winged helix-like DNA-binding domain superfamily/Winged helix DNA-binding domain"/>
    <property type="match status" value="1"/>
</dbReference>
<protein>
    <submittedName>
        <fullName evidence="1">Molybdenum-pterin-binding protein MopA</fullName>
    </submittedName>
</protein>
<dbReference type="InterPro" id="IPR051815">
    <property type="entry name" value="Molybdate_resp_trans_reg"/>
</dbReference>
<sequence>MKAVFGGSIGSHLIYGMVYVHSRNKGSWMHRPFKIINKLEIEKNGGCFLNPKRIELLKLIHAKGSILSASKEMRMSYQQAWAIIKDINATASLPVVIRQRGGTNGGGTIITNFGLNLIEHYNSIQARYSQYLLELDDDLQQLCSFL</sequence>
<dbReference type="InterPro" id="IPR036388">
    <property type="entry name" value="WH-like_DNA-bd_sf"/>
</dbReference>
<dbReference type="EMBL" id="SNRY01001014">
    <property type="protein sequence ID" value="KAA6334287.1"/>
    <property type="molecule type" value="Genomic_DNA"/>
</dbReference>
<organism evidence="1">
    <name type="scientific">termite gut metagenome</name>
    <dbReference type="NCBI Taxonomy" id="433724"/>
    <lineage>
        <taxon>unclassified sequences</taxon>
        <taxon>metagenomes</taxon>
        <taxon>organismal metagenomes</taxon>
    </lineage>
</organism>
<proteinExistence type="predicted"/>
<dbReference type="InterPro" id="IPR036390">
    <property type="entry name" value="WH_DNA-bd_sf"/>
</dbReference>
<gene>
    <name evidence="1" type="ORF">EZS27_017380</name>
</gene>